<comment type="cofactor">
    <cofactor evidence="1">
        <name>FAD</name>
        <dbReference type="ChEBI" id="CHEBI:57692"/>
    </cofactor>
</comment>
<dbReference type="Pfam" id="PF02913">
    <property type="entry name" value="FAD-oxidase_C"/>
    <property type="match status" value="1"/>
</dbReference>
<dbReference type="InterPro" id="IPR036318">
    <property type="entry name" value="FAD-bd_PCMH-like_sf"/>
</dbReference>
<keyword evidence="3" id="KW-0479">Metal-binding</keyword>
<dbReference type="EC" id="1.1.1.-" evidence="10"/>
<name>A0ABQ0MZ43_9GAMM</name>
<keyword evidence="4" id="KW-0274">FAD</keyword>
<dbReference type="GO" id="GO:0016491">
    <property type="term" value="F:oxidoreductase activity"/>
    <property type="evidence" value="ECO:0007669"/>
    <property type="project" value="UniProtKB-KW"/>
</dbReference>
<dbReference type="Gene3D" id="3.30.70.2740">
    <property type="match status" value="1"/>
</dbReference>
<dbReference type="InterPro" id="IPR017896">
    <property type="entry name" value="4Fe4S_Fe-S-bd"/>
</dbReference>
<evidence type="ECO:0000313" key="11">
    <source>
        <dbReference type="Proteomes" id="UP000197068"/>
    </source>
</evidence>
<dbReference type="PANTHER" id="PTHR11748">
    <property type="entry name" value="D-LACTATE DEHYDROGENASE"/>
    <property type="match status" value="1"/>
</dbReference>
<proteinExistence type="predicted"/>
<evidence type="ECO:0000313" key="10">
    <source>
        <dbReference type="EMBL" id="GAW97610.1"/>
    </source>
</evidence>
<dbReference type="Gene3D" id="3.30.465.10">
    <property type="match status" value="1"/>
</dbReference>
<comment type="caution">
    <text evidence="10">The sequence shown here is derived from an EMBL/GenBank/DDBJ whole genome shotgun (WGS) entry which is preliminary data.</text>
</comment>
<dbReference type="PANTHER" id="PTHR11748:SF119">
    <property type="entry name" value="D-2-HYDROXYGLUTARATE DEHYDROGENASE"/>
    <property type="match status" value="1"/>
</dbReference>
<dbReference type="InterPro" id="IPR017900">
    <property type="entry name" value="4Fe4S_Fe_S_CS"/>
</dbReference>
<dbReference type="InterPro" id="IPR016171">
    <property type="entry name" value="Vanillyl_alc_oxidase_C-sub2"/>
</dbReference>
<dbReference type="InterPro" id="IPR016169">
    <property type="entry name" value="FAD-bd_PCMH_sub2"/>
</dbReference>
<dbReference type="InterPro" id="IPR016164">
    <property type="entry name" value="FAD-linked_Oxase-like_C"/>
</dbReference>
<dbReference type="SUPFAM" id="SSF56176">
    <property type="entry name" value="FAD-binding/transporter-associated domain-like"/>
    <property type="match status" value="1"/>
</dbReference>
<evidence type="ECO:0000256" key="2">
    <source>
        <dbReference type="ARBA" id="ARBA00022630"/>
    </source>
</evidence>
<keyword evidence="7" id="KW-0411">Iron-sulfur</keyword>
<evidence type="ECO:0000259" key="8">
    <source>
        <dbReference type="PROSITE" id="PS51379"/>
    </source>
</evidence>
<evidence type="ECO:0000256" key="6">
    <source>
        <dbReference type="ARBA" id="ARBA00023004"/>
    </source>
</evidence>
<keyword evidence="6" id="KW-0408">Iron</keyword>
<dbReference type="PROSITE" id="PS51387">
    <property type="entry name" value="FAD_PCMH"/>
    <property type="match status" value="1"/>
</dbReference>
<evidence type="ECO:0000259" key="9">
    <source>
        <dbReference type="PROSITE" id="PS51387"/>
    </source>
</evidence>
<sequence>MLPHISHQNHLPPLYDDFIRSLKGDNFTGDINASYSARLAVATDNSIYQQLPQLVIHPRTKADIVLLAKTASDEQYLTIKFSARGGGTGTNGQSLTPGVVVDLSKYMNKVLEINVEEKWVRVEAGVIKDQLNDYLRPYGFFFAPDLSTSNRATVGGMINTDASGQGSLVYGKTSNHVLSLESVLANGEEFNTEPMDLAQAQDLAGLESSHGQTYAKIMAQVLESCIENRALVLEKFPRLNRFLTGYDLEHVLTANDDGDIIGVDLSRLITGSEGSLAFVCSAKLNINVIRVAKTLINIKYDSFDSALRHSPALVKAKATSVETIDSRVLDLAKQDIVWHSVRDLITDVPGKVMDGINIVEYNGDSIADLAEQVSELTSVLDDLIAKGDSADSALSDSLSDSLSGKSSANSAGNCGVIGYQVTSDLASINKIYAMRKKAVGLLGKTAGSQKPLAFAEDTAVPPENLADYIVEFRALLDGYKLNYGMFGHVDAGVLHVRPALDMCDPEQEKLLRIISDKVVKLTAKYGGLMWGEHGRGYRSEYGPEFFGDKLFTELRKIKAVFDPHNKMNPGKICTPFASNDQLVSVDDTKRGFFDRQIPVTVKESFTAAMDCNGNGLCFNYDADSTMCPSSKITGDRRHSPKGRAGLMREWLRLLEKQGVDILALEDKINSSKSFWSIKEILSSAAEKLRINFISKPQQDDNGNGDFSHEVMDAMQGCLACKACASQCPVKVDVPDFRSRFINIYYSRYARPLKDHLVANVEILAPLMAKVPRIVNAVLSTKLYDKLSAKTIGYVNTPLLSVPTLKKQVKKAGFSGFDLAKLQALTPAQRKGYVLIVQDPFTSFYDANTVQSMMSLIKKLGLEPILLPFKPNGKAQHVKGFLARFAKTAKSSSEFLNQLATLNIPMLGMDASMVLCYRDEYAKTLQEKRGDFSVLLAHEWLLDFIQQDSTFKSTLLSTELSKGKPFKLFAHCTEKTALVNSENEWQSIFAHFGLALEKVSVGCCGMAGTYGHEKVNLENSKGIYELSWQTKVEALDSEQILVTGFSCRSQVKRFSALKARHPVAAILAAM</sequence>
<reference evidence="10 11" key="1">
    <citation type="submission" date="2017-06" db="EMBL/GenBank/DDBJ databases">
        <title>Whole Genome Sequences of Colwellia marinimaniae MTCD1.</title>
        <authorList>
            <person name="Kusumoto H."/>
            <person name="Inoue M."/>
            <person name="Tanikawa K."/>
            <person name="Maeji H."/>
            <person name="Cameron J.H."/>
            <person name="Bartlett D.H."/>
        </authorList>
    </citation>
    <scope>NUCLEOTIDE SEQUENCE [LARGE SCALE GENOMIC DNA]</scope>
    <source>
        <strain evidence="10 11">MTCD1</strain>
    </source>
</reference>
<dbReference type="PROSITE" id="PS00198">
    <property type="entry name" value="4FE4S_FER_1"/>
    <property type="match status" value="1"/>
</dbReference>
<dbReference type="PROSITE" id="PS51379">
    <property type="entry name" value="4FE4S_FER_2"/>
    <property type="match status" value="1"/>
</dbReference>
<dbReference type="Gene3D" id="1.10.45.10">
    <property type="entry name" value="Vanillyl-alcohol Oxidase, Chain A, domain 4"/>
    <property type="match status" value="1"/>
</dbReference>
<dbReference type="SUPFAM" id="SSF55103">
    <property type="entry name" value="FAD-linked oxidases, C-terminal domain"/>
    <property type="match status" value="1"/>
</dbReference>
<dbReference type="InterPro" id="IPR006094">
    <property type="entry name" value="Oxid_FAD_bind_N"/>
</dbReference>
<evidence type="ECO:0000256" key="1">
    <source>
        <dbReference type="ARBA" id="ARBA00001974"/>
    </source>
</evidence>
<dbReference type="Proteomes" id="UP000197068">
    <property type="component" value="Unassembled WGS sequence"/>
</dbReference>
<keyword evidence="5 10" id="KW-0560">Oxidoreductase</keyword>
<gene>
    <name evidence="10" type="primary">ydiJ</name>
    <name evidence="10" type="ORF">MTCD1_03248</name>
</gene>
<keyword evidence="11" id="KW-1185">Reference proteome</keyword>
<dbReference type="InterPro" id="IPR016166">
    <property type="entry name" value="FAD-bd_PCMH"/>
</dbReference>
<evidence type="ECO:0000256" key="4">
    <source>
        <dbReference type="ARBA" id="ARBA00022827"/>
    </source>
</evidence>
<accession>A0ABQ0MZ43</accession>
<dbReference type="SUPFAM" id="SSF46548">
    <property type="entry name" value="alpha-helical ferredoxin"/>
    <property type="match status" value="1"/>
</dbReference>
<evidence type="ECO:0000256" key="3">
    <source>
        <dbReference type="ARBA" id="ARBA00022723"/>
    </source>
</evidence>
<dbReference type="InterPro" id="IPR004113">
    <property type="entry name" value="FAD-bd_oxidored_4_C"/>
</dbReference>
<organism evidence="10 11">
    <name type="scientific">Colwellia marinimaniae</name>
    <dbReference type="NCBI Taxonomy" id="1513592"/>
    <lineage>
        <taxon>Bacteria</taxon>
        <taxon>Pseudomonadati</taxon>
        <taxon>Pseudomonadota</taxon>
        <taxon>Gammaproteobacteria</taxon>
        <taxon>Alteromonadales</taxon>
        <taxon>Colwelliaceae</taxon>
        <taxon>Colwellia</taxon>
    </lineage>
</organism>
<feature type="domain" description="4Fe-4S ferredoxin-type" evidence="8">
    <location>
        <begin position="707"/>
        <end position="739"/>
    </location>
</feature>
<protein>
    <submittedName>
        <fullName evidence="10">FAD-binding oxidoreductase</fullName>
        <ecNumber evidence="10">1.1.1.-</ecNumber>
    </submittedName>
</protein>
<feature type="domain" description="FAD-binding PCMH-type" evidence="9">
    <location>
        <begin position="48"/>
        <end position="289"/>
    </location>
</feature>
<evidence type="ECO:0000256" key="5">
    <source>
        <dbReference type="ARBA" id="ARBA00023002"/>
    </source>
</evidence>
<dbReference type="Pfam" id="PF01565">
    <property type="entry name" value="FAD_binding_4"/>
    <property type="match status" value="1"/>
</dbReference>
<dbReference type="RefSeq" id="WP_057180723.1">
    <property type="nucleotide sequence ID" value="NZ_BDQM01000039.1"/>
</dbReference>
<dbReference type="EMBL" id="BDQM01000039">
    <property type="protein sequence ID" value="GAW97610.1"/>
    <property type="molecule type" value="Genomic_DNA"/>
</dbReference>
<evidence type="ECO:0000256" key="7">
    <source>
        <dbReference type="ARBA" id="ARBA00023014"/>
    </source>
</evidence>
<keyword evidence="2" id="KW-0285">Flavoprotein</keyword>